<dbReference type="SUPFAM" id="SSF63825">
    <property type="entry name" value="YWTD domain"/>
    <property type="match status" value="1"/>
</dbReference>
<dbReference type="InterPro" id="IPR011042">
    <property type="entry name" value="6-blade_b-propeller_TolB-like"/>
</dbReference>
<keyword evidence="1 2" id="KW-0245">EGF-like domain</keyword>
<evidence type="ECO:0000259" key="4">
    <source>
        <dbReference type="PROSITE" id="PS50026"/>
    </source>
</evidence>
<keyword evidence="5" id="KW-0675">Receptor</keyword>
<comment type="caution">
    <text evidence="2">Lacks conserved residue(s) required for the propagation of feature annotation.</text>
</comment>
<feature type="disulfide bond" evidence="2">
    <location>
        <begin position="182"/>
        <end position="191"/>
    </location>
</feature>
<dbReference type="InterPro" id="IPR000742">
    <property type="entry name" value="EGF"/>
</dbReference>
<keyword evidence="5" id="KW-0449">Lipoprotein</keyword>
<dbReference type="EMBL" id="BGPR01003742">
    <property type="protein sequence ID" value="GBM91897.1"/>
    <property type="molecule type" value="Genomic_DNA"/>
</dbReference>
<organism evidence="5 6">
    <name type="scientific">Araneus ventricosus</name>
    <name type="common">Orbweaver spider</name>
    <name type="synonym">Epeira ventricosa</name>
    <dbReference type="NCBI Taxonomy" id="182803"/>
    <lineage>
        <taxon>Eukaryota</taxon>
        <taxon>Metazoa</taxon>
        <taxon>Ecdysozoa</taxon>
        <taxon>Arthropoda</taxon>
        <taxon>Chelicerata</taxon>
        <taxon>Arachnida</taxon>
        <taxon>Araneae</taxon>
        <taxon>Araneomorphae</taxon>
        <taxon>Entelegynae</taxon>
        <taxon>Araneoidea</taxon>
        <taxon>Araneidae</taxon>
        <taxon>Araneus</taxon>
    </lineage>
</organism>
<reference evidence="5 6" key="1">
    <citation type="journal article" date="2019" name="Sci. Rep.">
        <title>Orb-weaving spider Araneus ventricosus genome elucidates the spidroin gene catalogue.</title>
        <authorList>
            <person name="Kono N."/>
            <person name="Nakamura H."/>
            <person name="Ohtoshi R."/>
            <person name="Moran D.A.P."/>
            <person name="Shinohara A."/>
            <person name="Yoshida Y."/>
            <person name="Fujiwara M."/>
            <person name="Mori M."/>
            <person name="Tomita M."/>
            <person name="Arakawa K."/>
        </authorList>
    </citation>
    <scope>NUCLEOTIDE SEQUENCE [LARGE SCALE GENOMIC DNA]</scope>
</reference>
<dbReference type="PANTHER" id="PTHR46513:SF13">
    <property type="entry name" value="EGF-LIKE DOMAIN-CONTAINING PROTEIN"/>
    <property type="match status" value="1"/>
</dbReference>
<keyword evidence="2" id="KW-1015">Disulfide bond</keyword>
<feature type="domain" description="EGF-like" evidence="4">
    <location>
        <begin position="156"/>
        <end position="192"/>
    </location>
</feature>
<name>A0A4Y2JPQ0_ARAVE</name>
<dbReference type="GO" id="GO:0042813">
    <property type="term" value="F:Wnt receptor activity"/>
    <property type="evidence" value="ECO:0007669"/>
    <property type="project" value="TreeGrafter"/>
</dbReference>
<dbReference type="GO" id="GO:0060070">
    <property type="term" value="P:canonical Wnt signaling pathway"/>
    <property type="evidence" value="ECO:0007669"/>
    <property type="project" value="TreeGrafter"/>
</dbReference>
<evidence type="ECO:0000313" key="6">
    <source>
        <dbReference type="Proteomes" id="UP000499080"/>
    </source>
</evidence>
<evidence type="ECO:0000256" key="1">
    <source>
        <dbReference type="ARBA" id="ARBA00022536"/>
    </source>
</evidence>
<keyword evidence="3" id="KW-1133">Transmembrane helix</keyword>
<dbReference type="PROSITE" id="PS50026">
    <property type="entry name" value="EGF_3"/>
    <property type="match status" value="1"/>
</dbReference>
<keyword evidence="6" id="KW-1185">Reference proteome</keyword>
<proteinExistence type="predicted"/>
<keyword evidence="3" id="KW-0472">Membrane</keyword>
<dbReference type="SUPFAM" id="SSF57196">
    <property type="entry name" value="EGF/Laminin"/>
    <property type="match status" value="1"/>
</dbReference>
<dbReference type="SMART" id="SM00135">
    <property type="entry name" value="LY"/>
    <property type="match status" value="2"/>
</dbReference>
<dbReference type="SMART" id="SM00181">
    <property type="entry name" value="EGF"/>
    <property type="match status" value="2"/>
</dbReference>
<gene>
    <name evidence="5" type="primary">Lrp4_0</name>
    <name evidence="5" type="ORF">AVEN_112924_1</name>
</gene>
<comment type="caution">
    <text evidence="5">The sequence shown here is derived from an EMBL/GenBank/DDBJ whole genome shotgun (WGS) entry which is preliminary data.</text>
</comment>
<protein>
    <submittedName>
        <fullName evidence="5">Low-density lipoprotein receptor-related protein 4</fullName>
    </submittedName>
</protein>
<evidence type="ECO:0000256" key="2">
    <source>
        <dbReference type="PROSITE-ProRule" id="PRU00076"/>
    </source>
</evidence>
<dbReference type="PANTHER" id="PTHR46513">
    <property type="entry name" value="VITELLOGENIN RECEPTOR-LIKE PROTEIN-RELATED-RELATED"/>
    <property type="match status" value="1"/>
</dbReference>
<dbReference type="Proteomes" id="UP000499080">
    <property type="component" value="Unassembled WGS sequence"/>
</dbReference>
<evidence type="ECO:0000313" key="5">
    <source>
        <dbReference type="EMBL" id="GBM91897.1"/>
    </source>
</evidence>
<dbReference type="PROSITE" id="PS00022">
    <property type="entry name" value="EGF_1"/>
    <property type="match status" value="1"/>
</dbReference>
<dbReference type="Gene3D" id="2.120.10.30">
    <property type="entry name" value="TolB, C-terminal domain"/>
    <property type="match status" value="1"/>
</dbReference>
<keyword evidence="3" id="KW-0812">Transmembrane</keyword>
<dbReference type="GO" id="GO:0017147">
    <property type="term" value="F:Wnt-protein binding"/>
    <property type="evidence" value="ECO:0007669"/>
    <property type="project" value="TreeGrafter"/>
</dbReference>
<dbReference type="OrthoDB" id="6418621at2759"/>
<dbReference type="InterPro" id="IPR000033">
    <property type="entry name" value="LDLR_classB_rpt"/>
</dbReference>
<dbReference type="InterPro" id="IPR050778">
    <property type="entry name" value="Cueball_EGF_LRP_Nidogen"/>
</dbReference>
<dbReference type="GO" id="GO:0005886">
    <property type="term" value="C:plasma membrane"/>
    <property type="evidence" value="ECO:0007669"/>
    <property type="project" value="TreeGrafter"/>
</dbReference>
<sequence>MDGSFREVIVSDHIFLLTAIAVDPVLEEIYWCDSVLGVIESTDFSGFRRRKVVDHLQYPISITVFEDYIYWADRATNSLSRCDKFSGKDRETLLRETTPLYSLLILHNAAQMQGENRCSSNNCLHICLPTGTSFVCKCDDRNLTDTASCELHSSSVNQSCPEDYCPEKTLCAVDGDRFVCKCPPHSAGERCEKNLQRTGNSSNEPHPVWIVCAVLVVVCVCLLATSVLIYRRYRKSTEMFVSKVQYVNYTSSVQESCGAAEKIGRRENEYEAVVIM</sequence>
<feature type="transmembrane region" description="Helical" evidence="3">
    <location>
        <begin position="208"/>
        <end position="230"/>
    </location>
</feature>
<accession>A0A4Y2JPQ0</accession>
<evidence type="ECO:0000256" key="3">
    <source>
        <dbReference type="SAM" id="Phobius"/>
    </source>
</evidence>
<dbReference type="AlphaFoldDB" id="A0A4Y2JPQ0"/>
<dbReference type="Pfam" id="PF00058">
    <property type="entry name" value="Ldl_recept_b"/>
    <property type="match status" value="1"/>
</dbReference>